<dbReference type="RefSeq" id="XP_002646797.1">
    <property type="nucleotide sequence ID" value="XM_002646751.1"/>
</dbReference>
<feature type="compositionally biased region" description="Basic and acidic residues" evidence="2">
    <location>
        <begin position="1423"/>
        <end position="1433"/>
    </location>
</feature>
<feature type="compositionally biased region" description="Low complexity" evidence="2">
    <location>
        <begin position="926"/>
        <end position="946"/>
    </location>
</feature>
<dbReference type="SMART" id="SM00355">
    <property type="entry name" value="ZnF_C2H2"/>
    <property type="match status" value="5"/>
</dbReference>
<feature type="compositionally biased region" description="Gly residues" evidence="2">
    <location>
        <begin position="211"/>
        <end position="221"/>
    </location>
</feature>
<dbReference type="Proteomes" id="UP000008549">
    <property type="component" value="Unassembled WGS sequence"/>
</dbReference>
<feature type="compositionally biased region" description="Pro residues" evidence="2">
    <location>
        <begin position="332"/>
        <end position="347"/>
    </location>
</feature>
<feature type="compositionally biased region" description="Polar residues" evidence="2">
    <location>
        <begin position="286"/>
        <end position="306"/>
    </location>
</feature>
<feature type="compositionally biased region" description="Pro residues" evidence="2">
    <location>
        <begin position="1382"/>
        <end position="1394"/>
    </location>
</feature>
<feature type="region of interest" description="Disordered" evidence="2">
    <location>
        <begin position="2208"/>
        <end position="2286"/>
    </location>
</feature>
<evidence type="ECO:0000259" key="3">
    <source>
        <dbReference type="PROSITE" id="PS50157"/>
    </source>
</evidence>
<feature type="compositionally biased region" description="Polar residues" evidence="2">
    <location>
        <begin position="74"/>
        <end position="96"/>
    </location>
</feature>
<feature type="compositionally biased region" description="Low complexity" evidence="2">
    <location>
        <begin position="909"/>
        <end position="918"/>
    </location>
</feature>
<sequence length="2311" mass="252909">MGIQSFECERRRRLDTLTVCVSSKLQTAVSQVLEELERPPRSRDTVLESFEETQTVRVSRRLRLSSSKAVNDHISASRTNPSCNNRSSGQPVTTPSEFFPEEIQKTSNFPEEDDSIYDTTHRHVNAQIEPMEGHSSLASYPPHHHQLPPLRLPSSSHHHHQGPSTAPPQQQYQGFLDFQSPSQDYHHSYNNGSSSSTSNGQVTYGEPSTSSGGGGAYGGAQNGTTNSQNPPSHQFQNSNSNPSSASYELAPLHSVRYEQLPAPPQSAPPTHRGPQYPVKVLEHPPHQSQQQTFGTVQRSMSTSGPNMNHHHLHHKPSSTSLSHQSTSTNLIAPPPSAPPNLAPPTLAPPTQRKTPPVGKRQPDAQEQEKTDMAVAKNVTEIFAKNEMRQRPNIYSPPPTTRPLATLAPLPTTKPNNWQCPNCNRTMSNGRTIQRHRQNCGQTNTIISSSPLPSTKSQPAVTSAQEAAPRLAAMLTSPPPSTSSGPSTSSSLPGPSGMSGPSTSSFHQMDYARHSIYSPQEMMIDPNIMLSDGFDFKDDPMLYPGPSGLQSDSIWSSRDDSFPSEPPSAVDHIDMDPLFPDSLSDSLLKDYHDPLDSLHDPLQDLGPLDSFSDLMKPEFESTGTPDYSINKFQGTLEYDMGIYLESMPIVENLTPPPLAPPPPQQRAAPIARRESVPNFSSGITLPAFTCRACQKHVSSDRSLRRHFGTCKAYKDLLAAEAANRPPGAPSPPQPKRRTGGGGGGPKRNAAPPPQRKASIAQPPVAEAVPEKASNEPNSAILAALQTKPNYPNYQQAPPTYHSQALPSLSTSWLSSTSNTVPSTPTTSSGPESYQKTSIPKVSSQLELLINDDENDGDSRSSSNGNASSKSGMPTYACERCNKHLCSMSNLKRHRATCKYGLNLETPSAEQQATPTSDQAPPTPAPAQAPVVQAPMTPIEAPSAQAPPTQAPPTQTPPTSQETTATVTYMEKWAREKAAAAQISPNKKSSTATVTHSDVAENGGAHVKMMTVGEALKAQQLQKGLLSGNGPNFGSPAFSDHHYQPRFQSRGPPPRPPNPILNQIQNPPHLLKQQAPPLLSPPISKKGLIEHKNTDLVLITSEPLAEKTSAKERSGNSGNSRRGSEPQVQIQSQPLPPLQLPPVTRHPDRQMDRPTHGQMEGYQVQSKPLPPIQFGAQNSGAQNPRQQTQNPQNQNSSGGLQHHQITSPMENPQNIQHQMTLQNQNPAGHQNPGHSQHQMTSQVQNSAGLQNSAHPNQMTSNVQTSANQQHQMTLHNQNPAGHQNLGPQNQMTSQMQNPSGHQNPAHQQHQMTSQVPNRQNPGFQNQMTSQNLGLQNLGNQNQEQKNQMTSSQNLQNPGAVQKSLSVGSKRPDPYTQHHQLAPPSLIPPITAPPTLAPPTKRARNAAAGKVPKVQNQNLETTQKMEISEEVKKEDPSSPPMTKRSGSPLDSIITSVPLSIDTNQKSAATNGPTADQGQSSIDSPETEDPSPTDGSSRGSISKRLIPYICPECDKIYSCRKNVKRHRMAVHKMSLDEVLAKPELPAPQELSNVTRRHTVAGLESSEGVDRPKKRKASTQVTSGGKKTKKVEIEEDPEDSEGSEDEEKEEKAEPIAPRPTALPSAYTILPRGQNPTSGGQNPRTQNFGPRSTSFSAAQIHLGRDQNQGIQMTSNIQNSQVQNQQIQNQQIQNPMGRFQSNWNQNPNPNQMTSQMQNPGQQNQMTSQVQNQAQNSQNWHPQNQNWNQNLPNPQNQNFGPPPSQPKTSTTTTMIQNPQNPEISNFGGQNQNSRSPPMVQNIQNTNNFGIQNSQNQNFGPPPPTTTTTSSTIQSSQNPEVTNFGNSEFQKSPPMEIQSSQNPTTIQNPPQLQNSGLQNPPILDPKTQNRPPQPRNPQVQLMMDRIQKTRDEENAKLQNSRIQQQQQQQLPGIQSLRGTQDQAAPTFYQAPPPSWDTGFQQAMATSYQATPAPHPSWNLPQDYQMSPPLAAPPVATPIYSSWDPSWATTTAPSESTSTEVPGPRRFSDEEDTRAMAKIAAELKRCAEVNLSDSTVIHEKSQKPKDESEYDAHLFQSIREEFRTKEASKSPENVLENEQNALESLAVVAPPPKKSKPRQQSLVCTGCHKTMGSDYSLRRHRMNCSSVQKSRNPEYPKPPAKRKGGKNNALEDSQTSETPELSQEEMEMIRNSESWKEEPIPDVVVRFVEEFQMQLERENRFENNSKTTSPPLATPDESTTATFTSSESSRESSTSISPQLKTIIITTSSESTMTSSSKPSESSSTSSSGAAPPVPSLNQARHMCQVWLTTYSKFLQNSEHF</sequence>
<feature type="compositionally biased region" description="Polar residues" evidence="2">
    <location>
        <begin position="1460"/>
        <end position="1480"/>
    </location>
</feature>
<keyword evidence="1" id="KW-0862">Zinc</keyword>
<feature type="compositionally biased region" description="Basic and acidic residues" evidence="2">
    <location>
        <begin position="360"/>
        <end position="371"/>
    </location>
</feature>
<feature type="compositionally biased region" description="Low complexity" evidence="2">
    <location>
        <begin position="858"/>
        <end position="870"/>
    </location>
</feature>
<feature type="region of interest" description="Disordered" evidence="2">
    <location>
        <begin position="540"/>
        <end position="566"/>
    </location>
</feature>
<feature type="compositionally biased region" description="Low complexity" evidence="2">
    <location>
        <begin position="810"/>
        <end position="831"/>
    </location>
</feature>
<feature type="compositionally biased region" description="Polar residues" evidence="2">
    <location>
        <begin position="1766"/>
        <end position="1810"/>
    </location>
</feature>
<feature type="compositionally biased region" description="Polar residues" evidence="2">
    <location>
        <begin position="1824"/>
        <end position="1841"/>
    </location>
</feature>
<feature type="domain" description="C2H2-type" evidence="3">
    <location>
        <begin position="1504"/>
        <end position="1527"/>
    </location>
</feature>
<feature type="compositionally biased region" description="Basic and acidic residues" evidence="2">
    <location>
        <begin position="1102"/>
        <end position="1112"/>
    </location>
</feature>
<accession>A8XTC3</accession>
<evidence type="ECO:0000256" key="1">
    <source>
        <dbReference type="PROSITE-ProRule" id="PRU00042"/>
    </source>
</evidence>
<feature type="region of interest" description="Disordered" evidence="2">
    <location>
        <begin position="1460"/>
        <end position="1497"/>
    </location>
</feature>
<feature type="region of interest" description="Disordered" evidence="2">
    <location>
        <begin position="1690"/>
        <end position="1889"/>
    </location>
</feature>
<feature type="compositionally biased region" description="Low complexity" evidence="2">
    <location>
        <begin position="317"/>
        <end position="328"/>
    </location>
</feature>
<reference evidence="4 5" key="1">
    <citation type="journal article" date="2003" name="PLoS Biol.">
        <title>The genome sequence of Caenorhabditis briggsae: a platform for comparative genomics.</title>
        <authorList>
            <person name="Stein L.D."/>
            <person name="Bao Z."/>
            <person name="Blasiar D."/>
            <person name="Blumenthal T."/>
            <person name="Brent M.R."/>
            <person name="Chen N."/>
            <person name="Chinwalla A."/>
            <person name="Clarke L."/>
            <person name="Clee C."/>
            <person name="Coghlan A."/>
            <person name="Coulson A."/>
            <person name="D'Eustachio P."/>
            <person name="Fitch D.H."/>
            <person name="Fulton L.A."/>
            <person name="Fulton R.E."/>
            <person name="Griffiths-Jones S."/>
            <person name="Harris T.W."/>
            <person name="Hillier L.W."/>
            <person name="Kamath R."/>
            <person name="Kuwabara P.E."/>
            <person name="Mardis E.R."/>
            <person name="Marra M.A."/>
            <person name="Miner T.L."/>
            <person name="Minx P."/>
            <person name="Mullikin J.C."/>
            <person name="Plumb R.W."/>
            <person name="Rogers J."/>
            <person name="Schein J.E."/>
            <person name="Sohrmann M."/>
            <person name="Spieth J."/>
            <person name="Stajich J.E."/>
            <person name="Wei C."/>
            <person name="Willey D."/>
            <person name="Wilson R.K."/>
            <person name="Durbin R."/>
            <person name="Waterston R.H."/>
        </authorList>
    </citation>
    <scope>NUCLEOTIDE SEQUENCE [LARGE SCALE GENOMIC DNA]</scope>
    <source>
        <strain evidence="4 5">AF16</strain>
    </source>
</reference>
<feature type="compositionally biased region" description="Polar residues" evidence="2">
    <location>
        <begin position="1628"/>
        <end position="1646"/>
    </location>
</feature>
<feature type="compositionally biased region" description="Low complexity" evidence="2">
    <location>
        <begin position="481"/>
        <end position="504"/>
    </location>
</feature>
<feature type="compositionally biased region" description="Low complexity" evidence="2">
    <location>
        <begin position="2256"/>
        <end position="2278"/>
    </location>
</feature>
<protein>
    <submittedName>
        <fullName evidence="4">Protein CBR-SEA-2</fullName>
    </submittedName>
</protein>
<feature type="region of interest" description="Disordered" evidence="2">
    <location>
        <begin position="850"/>
        <end position="871"/>
    </location>
</feature>
<keyword evidence="5" id="KW-1185">Reference proteome</keyword>
<feature type="region of interest" description="Disordered" evidence="2">
    <location>
        <begin position="1221"/>
        <end position="1448"/>
    </location>
</feature>
<feature type="compositionally biased region" description="Polar residues" evidence="2">
    <location>
        <begin position="1848"/>
        <end position="1869"/>
    </location>
</feature>
<feature type="region of interest" description="Disordered" evidence="2">
    <location>
        <begin position="259"/>
        <end position="373"/>
    </location>
</feature>
<feature type="compositionally biased region" description="Low complexity" evidence="2">
    <location>
        <begin position="1113"/>
        <end position="1131"/>
    </location>
</feature>
<organism evidence="4 5">
    <name type="scientific">Caenorhabditis briggsae</name>
    <dbReference type="NCBI Taxonomy" id="6238"/>
    <lineage>
        <taxon>Eukaryota</taxon>
        <taxon>Metazoa</taxon>
        <taxon>Ecdysozoa</taxon>
        <taxon>Nematoda</taxon>
        <taxon>Chromadorea</taxon>
        <taxon>Rhabditida</taxon>
        <taxon>Rhabditina</taxon>
        <taxon>Rhabditomorpha</taxon>
        <taxon>Rhabditoidea</taxon>
        <taxon>Rhabditidae</taxon>
        <taxon>Peloderinae</taxon>
        <taxon>Caenorhabditis</taxon>
    </lineage>
</organism>
<feature type="compositionally biased region" description="Low complexity" evidence="2">
    <location>
        <begin position="955"/>
        <end position="964"/>
    </location>
</feature>
<feature type="compositionally biased region" description="Polar residues" evidence="2">
    <location>
        <begin position="162"/>
        <end position="183"/>
    </location>
</feature>
<feature type="compositionally biased region" description="Polar residues" evidence="2">
    <location>
        <begin position="1921"/>
        <end position="1934"/>
    </location>
</feature>
<feature type="region of interest" description="Disordered" evidence="2">
    <location>
        <begin position="1904"/>
        <end position="1942"/>
    </location>
</feature>
<feature type="compositionally biased region" description="Polar residues" evidence="2">
    <location>
        <begin position="981"/>
        <end position="993"/>
    </location>
</feature>
<dbReference type="InParanoid" id="A8XTC3"/>
<dbReference type="InterPro" id="IPR013087">
    <property type="entry name" value="Znf_C2H2_type"/>
</dbReference>
<feature type="region of interest" description="Disordered" evidence="2">
    <location>
        <begin position="74"/>
        <end position="115"/>
    </location>
</feature>
<gene>
    <name evidence="6" type="primary">sea-2</name>
    <name evidence="4" type="synonym">Cbr-sea-2</name>
    <name evidence="6" type="ORF">CBG18450</name>
    <name evidence="4" type="ORF">CBG_18450</name>
</gene>
<feature type="region of interest" description="Disordered" evidence="2">
    <location>
        <begin position="2133"/>
        <end position="2184"/>
    </location>
</feature>
<feature type="region of interest" description="Disordered" evidence="2">
    <location>
        <begin position="721"/>
        <end position="773"/>
    </location>
</feature>
<feature type="compositionally biased region" description="Low complexity" evidence="2">
    <location>
        <begin position="1328"/>
        <end position="1345"/>
    </location>
</feature>
<feature type="compositionally biased region" description="Polar residues" evidence="2">
    <location>
        <begin position="442"/>
        <end position="464"/>
    </location>
</feature>
<feature type="compositionally biased region" description="Polar residues" evidence="2">
    <location>
        <begin position="1221"/>
        <end position="1327"/>
    </location>
</feature>
<dbReference type="OMA" id="FMEDETY"/>
<dbReference type="STRING" id="6238.A8XTC3"/>
<feature type="region of interest" description="Disordered" evidence="2">
    <location>
        <begin position="1098"/>
        <end position="1205"/>
    </location>
</feature>
<feature type="compositionally biased region" description="Low complexity" evidence="2">
    <location>
        <begin position="188"/>
        <end position="200"/>
    </location>
</feature>
<feature type="region of interest" description="Disordered" evidence="2">
    <location>
        <begin position="134"/>
        <end position="246"/>
    </location>
</feature>
<feature type="compositionally biased region" description="Polar residues" evidence="2">
    <location>
        <begin position="1411"/>
        <end position="1422"/>
    </location>
</feature>
<dbReference type="KEGG" id="cbr:CBG_18450"/>
<evidence type="ECO:0000313" key="4">
    <source>
        <dbReference type="EMBL" id="CAP35900.1"/>
    </source>
</evidence>
<keyword evidence="1" id="KW-0479">Metal-binding</keyword>
<proteinExistence type="predicted"/>
<feature type="compositionally biased region" description="Polar residues" evidence="2">
    <location>
        <begin position="1346"/>
        <end position="1364"/>
    </location>
</feature>
<evidence type="ECO:0000313" key="5">
    <source>
        <dbReference type="Proteomes" id="UP000008549"/>
    </source>
</evidence>
<feature type="region of interest" description="Disordered" evidence="2">
    <location>
        <begin position="1028"/>
        <end position="1084"/>
    </location>
</feature>
<dbReference type="FunCoup" id="A8XTC3">
    <property type="interactions" value="132"/>
</dbReference>
<feature type="compositionally biased region" description="Low complexity" evidence="2">
    <location>
        <begin position="1180"/>
        <end position="1193"/>
    </location>
</feature>
<feature type="region of interest" description="Disordered" evidence="2">
    <location>
        <begin position="810"/>
        <end position="837"/>
    </location>
</feature>
<feature type="compositionally biased region" description="Low complexity" evidence="2">
    <location>
        <begin position="1997"/>
        <end position="2010"/>
    </location>
</feature>
<feature type="region of interest" description="Disordered" evidence="2">
    <location>
        <begin position="907"/>
        <end position="993"/>
    </location>
</feature>
<feature type="compositionally biased region" description="Polar residues" evidence="2">
    <location>
        <begin position="1194"/>
        <end position="1205"/>
    </location>
</feature>
<feature type="compositionally biased region" description="Acidic residues" evidence="2">
    <location>
        <begin position="1588"/>
        <end position="1603"/>
    </location>
</feature>
<dbReference type="EMBL" id="HE601503">
    <property type="protein sequence ID" value="CAP35900.1"/>
    <property type="molecule type" value="Genomic_DNA"/>
</dbReference>
<keyword evidence="1" id="KW-0863">Zinc-finger</keyword>
<feature type="compositionally biased region" description="Polar residues" evidence="2">
    <location>
        <begin position="2160"/>
        <end position="2171"/>
    </location>
</feature>
<feature type="compositionally biased region" description="Low complexity" evidence="2">
    <location>
        <begin position="1714"/>
        <end position="1751"/>
    </location>
</feature>
<dbReference type="HOGENOM" id="CLU_230056_0_0_1"/>
<feature type="region of interest" description="Disordered" evidence="2">
    <location>
        <begin position="1543"/>
        <end position="1646"/>
    </location>
</feature>
<dbReference type="PROSITE" id="PS50157">
    <property type="entry name" value="ZINC_FINGER_C2H2_2"/>
    <property type="match status" value="1"/>
</dbReference>
<dbReference type="CTD" id="8588796"/>
<dbReference type="WormBase" id="CBG18450">
    <property type="protein sequence ID" value="CBP44910"/>
    <property type="gene ID" value="WBGene00037870"/>
    <property type="gene designation" value="Cbr-sea-2"/>
</dbReference>
<dbReference type="GO" id="GO:0008270">
    <property type="term" value="F:zinc ion binding"/>
    <property type="evidence" value="ECO:0007669"/>
    <property type="project" value="UniProtKB-KW"/>
</dbReference>
<feature type="compositionally biased region" description="Low complexity" evidence="2">
    <location>
        <begin position="2227"/>
        <end position="2247"/>
    </location>
</feature>
<dbReference type="eggNOG" id="ENOG502SG5U">
    <property type="taxonomic scope" value="Eukaryota"/>
</dbReference>
<feature type="compositionally biased region" description="Basic and acidic residues" evidence="2">
    <location>
        <begin position="1143"/>
        <end position="1153"/>
    </location>
</feature>
<feature type="region of interest" description="Disordered" evidence="2">
    <location>
        <begin position="1997"/>
        <end position="2021"/>
    </location>
</feature>
<feature type="compositionally biased region" description="Polar residues" evidence="2">
    <location>
        <begin position="227"/>
        <end position="246"/>
    </location>
</feature>
<evidence type="ECO:0000313" key="6">
    <source>
        <dbReference type="WormBase" id="CBG18450"/>
    </source>
</evidence>
<name>A8XTC3_CAEBR</name>
<feature type="region of interest" description="Disordered" evidence="2">
    <location>
        <begin position="442"/>
        <end position="505"/>
    </location>
</feature>
<reference evidence="4 5" key="2">
    <citation type="journal article" date="2011" name="PLoS Genet.">
        <title>Caenorhabditis briggsae recombinant inbred line genotypes reveal inter-strain incompatibility and the evolution of recombination.</title>
        <authorList>
            <person name="Ross J.A."/>
            <person name="Koboldt D.C."/>
            <person name="Staisch J.E."/>
            <person name="Chamberlin H.M."/>
            <person name="Gupta B.P."/>
            <person name="Miller R.D."/>
            <person name="Baird S.E."/>
            <person name="Haag E.S."/>
        </authorList>
    </citation>
    <scope>NUCLEOTIDE SEQUENCE [LARGE SCALE GENOMIC DNA]</scope>
    <source>
        <strain evidence="4 5">AF16</strain>
    </source>
</reference>
<feature type="compositionally biased region" description="Low complexity" evidence="2">
    <location>
        <begin position="1695"/>
        <end position="1704"/>
    </location>
</feature>
<evidence type="ECO:0000256" key="2">
    <source>
        <dbReference type="SAM" id="MobiDB-lite"/>
    </source>
</evidence>
<dbReference type="PROSITE" id="PS00028">
    <property type="entry name" value="ZINC_FINGER_C2H2_1"/>
    <property type="match status" value="1"/>
</dbReference>
<dbReference type="GeneID" id="8588796"/>